<dbReference type="Proteomes" id="UP000831390">
    <property type="component" value="Chromosome"/>
</dbReference>
<evidence type="ECO:0008006" key="3">
    <source>
        <dbReference type="Google" id="ProtNLM"/>
    </source>
</evidence>
<accession>A0ABY4B2E3</accession>
<gene>
    <name evidence="1" type="ORF">MTP16_18065</name>
</gene>
<dbReference type="SUPFAM" id="SSF48452">
    <property type="entry name" value="TPR-like"/>
    <property type="match status" value="1"/>
</dbReference>
<proteinExistence type="predicted"/>
<organism evidence="1 2">
    <name type="scientific">Hymenobacter monticola</name>
    <dbReference type="NCBI Taxonomy" id="1705399"/>
    <lineage>
        <taxon>Bacteria</taxon>
        <taxon>Pseudomonadati</taxon>
        <taxon>Bacteroidota</taxon>
        <taxon>Cytophagia</taxon>
        <taxon>Cytophagales</taxon>
        <taxon>Hymenobacteraceae</taxon>
        <taxon>Hymenobacter</taxon>
    </lineage>
</organism>
<evidence type="ECO:0000313" key="1">
    <source>
        <dbReference type="EMBL" id="UOE33024.1"/>
    </source>
</evidence>
<dbReference type="EMBL" id="CP094534">
    <property type="protein sequence ID" value="UOE33024.1"/>
    <property type="molecule type" value="Genomic_DNA"/>
</dbReference>
<protein>
    <recommendedName>
        <fullName evidence="3">Tetratricopeptide repeat protein</fullName>
    </recommendedName>
</protein>
<keyword evidence="2" id="KW-1185">Reference proteome</keyword>
<name>A0ABY4B2E3_9BACT</name>
<sequence>MGFYSRLRARHFGRLAGWGLLLGLMFSGWSVRAQPGSPAHQASLTRVRALLREVSAGEAASWAAAQPTKDVERRTEAENMAAFRREREWLWARRRLWAPEPLSFVVWARLATAAAVQQQPDSGLAYLRRALAANRRVPGYSLDAAELNHRLSSYYWTQQATDSALACHRR</sequence>
<dbReference type="RefSeq" id="WP_243512572.1">
    <property type="nucleotide sequence ID" value="NZ_CP094534.1"/>
</dbReference>
<dbReference type="InterPro" id="IPR011990">
    <property type="entry name" value="TPR-like_helical_dom_sf"/>
</dbReference>
<evidence type="ECO:0000313" key="2">
    <source>
        <dbReference type="Proteomes" id="UP000831390"/>
    </source>
</evidence>
<reference evidence="1 2" key="1">
    <citation type="submission" date="2022-03" db="EMBL/GenBank/DDBJ databases">
        <title>Hymenobactersp. isolated from the air.</title>
        <authorList>
            <person name="Won M."/>
            <person name="Kwon S.-W."/>
        </authorList>
    </citation>
    <scope>NUCLEOTIDE SEQUENCE [LARGE SCALE GENOMIC DNA]</scope>
    <source>
        <strain evidence="1 2">KACC 22596</strain>
    </source>
</reference>